<dbReference type="EMBL" id="FMYV01000002">
    <property type="protein sequence ID" value="SDC20831.1"/>
    <property type="molecule type" value="Genomic_DNA"/>
</dbReference>
<dbReference type="RefSeq" id="WP_091402675.1">
    <property type="nucleotide sequence ID" value="NZ_FMYV01000002.1"/>
</dbReference>
<dbReference type="AlphaFoldDB" id="A0A1G6JQ98"/>
<evidence type="ECO:0000313" key="2">
    <source>
        <dbReference type="Proteomes" id="UP000199322"/>
    </source>
</evidence>
<organism evidence="1 2">
    <name type="scientific">Geotoga petraea</name>
    <dbReference type="NCBI Taxonomy" id="28234"/>
    <lineage>
        <taxon>Bacteria</taxon>
        <taxon>Thermotogati</taxon>
        <taxon>Thermotogota</taxon>
        <taxon>Thermotogae</taxon>
        <taxon>Petrotogales</taxon>
        <taxon>Petrotogaceae</taxon>
        <taxon>Geotoga</taxon>
    </lineage>
</organism>
<proteinExistence type="predicted"/>
<accession>A0A1G6JQ98</accession>
<evidence type="ECO:0000313" key="1">
    <source>
        <dbReference type="EMBL" id="SDC20831.1"/>
    </source>
</evidence>
<name>A0A1G6JQ98_9BACT</name>
<dbReference type="STRING" id="28234.SAMN04488588_0598"/>
<dbReference type="Proteomes" id="UP000199322">
    <property type="component" value="Unassembled WGS sequence"/>
</dbReference>
<protein>
    <submittedName>
        <fullName evidence="1">Uncharacterized protein</fullName>
    </submittedName>
</protein>
<gene>
    <name evidence="1" type="ORF">SAMN04488588_0598</name>
</gene>
<reference evidence="1 2" key="1">
    <citation type="submission" date="2016-10" db="EMBL/GenBank/DDBJ databases">
        <authorList>
            <person name="de Groot N.N."/>
        </authorList>
    </citation>
    <scope>NUCLEOTIDE SEQUENCE [LARGE SCALE GENOMIC DNA]</scope>
    <source>
        <strain evidence="1 2">WG14</strain>
    </source>
</reference>
<sequence>MKKTLLIVTLIALTLISFSAKFLFVGNFDGSGSIMYNLDHFDSIEITSDAIILSMVSTSSSSYSSTNNGIEISTSSPLEDKKLEKLNQMVSNGYIVKANTNNKYFGTNSSRNLTVKSVKNVKSQVFTNAIVEFMNSNDNILNLNNLMVDFANEIPVEIN</sequence>
<keyword evidence="2" id="KW-1185">Reference proteome</keyword>